<dbReference type="AlphaFoldDB" id="A0A1B0BWI2"/>
<evidence type="ECO:0000313" key="3">
    <source>
        <dbReference type="Proteomes" id="UP000092460"/>
    </source>
</evidence>
<reference evidence="3" key="1">
    <citation type="submission" date="2015-01" db="EMBL/GenBank/DDBJ databases">
        <authorList>
            <person name="Aksoy S."/>
            <person name="Warren W."/>
            <person name="Wilson R.K."/>
        </authorList>
    </citation>
    <scope>NUCLEOTIDE SEQUENCE [LARGE SCALE GENOMIC DNA]</scope>
    <source>
        <strain evidence="3">IAEA</strain>
    </source>
</reference>
<protein>
    <submittedName>
        <fullName evidence="2">Uncharacterized protein</fullName>
    </submittedName>
</protein>
<keyword evidence="1" id="KW-0812">Transmembrane</keyword>
<feature type="transmembrane region" description="Helical" evidence="1">
    <location>
        <begin position="32"/>
        <end position="54"/>
    </location>
</feature>
<keyword evidence="1" id="KW-1133">Transmembrane helix</keyword>
<sequence length="98" mass="11728">THLNCQRAENRPADEFTDQFSSIATRRYISKIHFKTFITLLLTLIFLKIFTYFAELRMNFTRKQNNNSLLQSDECYQNRDNEVFIAVRIFMSSKGYSR</sequence>
<dbReference type="EnsemblMetazoa" id="GPPI042703-RA">
    <property type="protein sequence ID" value="GPPI042703-PA"/>
    <property type="gene ID" value="GPPI042703"/>
</dbReference>
<dbReference type="VEuPathDB" id="VectorBase:GPPI042703"/>
<dbReference type="Proteomes" id="UP000092460">
    <property type="component" value="Unassembled WGS sequence"/>
</dbReference>
<name>A0A1B0BWI2_9MUSC</name>
<dbReference type="EMBL" id="JXJN01021777">
    <property type="status" value="NOT_ANNOTATED_CDS"/>
    <property type="molecule type" value="Genomic_DNA"/>
</dbReference>
<keyword evidence="3" id="KW-1185">Reference proteome</keyword>
<reference evidence="2" key="2">
    <citation type="submission" date="2020-05" db="UniProtKB">
        <authorList>
            <consortium name="EnsemblMetazoa"/>
        </authorList>
    </citation>
    <scope>IDENTIFICATION</scope>
    <source>
        <strain evidence="2">IAEA</strain>
    </source>
</reference>
<organism evidence="2 3">
    <name type="scientific">Glossina palpalis gambiensis</name>
    <dbReference type="NCBI Taxonomy" id="67801"/>
    <lineage>
        <taxon>Eukaryota</taxon>
        <taxon>Metazoa</taxon>
        <taxon>Ecdysozoa</taxon>
        <taxon>Arthropoda</taxon>
        <taxon>Hexapoda</taxon>
        <taxon>Insecta</taxon>
        <taxon>Pterygota</taxon>
        <taxon>Neoptera</taxon>
        <taxon>Endopterygota</taxon>
        <taxon>Diptera</taxon>
        <taxon>Brachycera</taxon>
        <taxon>Muscomorpha</taxon>
        <taxon>Hippoboscoidea</taxon>
        <taxon>Glossinidae</taxon>
        <taxon>Glossina</taxon>
    </lineage>
</organism>
<proteinExistence type="predicted"/>
<evidence type="ECO:0000256" key="1">
    <source>
        <dbReference type="SAM" id="Phobius"/>
    </source>
</evidence>
<accession>A0A1B0BWI2</accession>
<evidence type="ECO:0000313" key="2">
    <source>
        <dbReference type="EnsemblMetazoa" id="GPPI042703-PA"/>
    </source>
</evidence>
<keyword evidence="1" id="KW-0472">Membrane</keyword>